<accession>A0ABV8NIT1</accession>
<dbReference type="EMBL" id="JBHSBY010000082">
    <property type="protein sequence ID" value="MFC4196895.1"/>
    <property type="molecule type" value="Genomic_DNA"/>
</dbReference>
<reference evidence="3" key="1">
    <citation type="journal article" date="2019" name="Int. J. Syst. Evol. Microbiol.">
        <title>The Global Catalogue of Microorganisms (GCM) 10K type strain sequencing project: providing services to taxonomists for standard genome sequencing and annotation.</title>
        <authorList>
            <consortium name="The Broad Institute Genomics Platform"/>
            <consortium name="The Broad Institute Genome Sequencing Center for Infectious Disease"/>
            <person name="Wu L."/>
            <person name="Ma J."/>
        </authorList>
    </citation>
    <scope>NUCLEOTIDE SEQUENCE [LARGE SCALE GENOMIC DNA]</scope>
    <source>
        <strain evidence="3">CCM 8689</strain>
    </source>
</reference>
<protein>
    <submittedName>
        <fullName evidence="2">Outer membrane beta-barrel protein</fullName>
    </submittedName>
</protein>
<evidence type="ECO:0000259" key="1">
    <source>
        <dbReference type="Pfam" id="PF14905"/>
    </source>
</evidence>
<dbReference type="Proteomes" id="UP001595792">
    <property type="component" value="Unassembled WGS sequence"/>
</dbReference>
<evidence type="ECO:0000313" key="3">
    <source>
        <dbReference type="Proteomes" id="UP001595792"/>
    </source>
</evidence>
<dbReference type="Pfam" id="PF14905">
    <property type="entry name" value="OMP_b-brl_3"/>
    <property type="match status" value="1"/>
</dbReference>
<gene>
    <name evidence="2" type="ORF">ACFOUY_09315</name>
</gene>
<proteinExistence type="predicted"/>
<dbReference type="SUPFAM" id="SSF56935">
    <property type="entry name" value="Porins"/>
    <property type="match status" value="1"/>
</dbReference>
<keyword evidence="3" id="KW-1185">Reference proteome</keyword>
<name>A0ABV8NIT1_9SPHI</name>
<organism evidence="2 3">
    <name type="scientific">Pedobacter jamesrossensis</name>
    <dbReference type="NCBI Taxonomy" id="1908238"/>
    <lineage>
        <taxon>Bacteria</taxon>
        <taxon>Pseudomonadati</taxon>
        <taxon>Bacteroidota</taxon>
        <taxon>Sphingobacteriia</taxon>
        <taxon>Sphingobacteriales</taxon>
        <taxon>Sphingobacteriaceae</taxon>
        <taxon>Pedobacter</taxon>
    </lineage>
</organism>
<sequence>MTLGLRVQRNSQAELTYTFDDRITLIGTYSRADDYFSTLYFQSGNILTEMPGNVGKMQTINFDLNYPIRVSKWWNMLNKVNAGNDHFSDSLFQGQLDQDKWRYQFSTSQRFSLPGKYQLQISGRYTSASQNLIYYQQSSANVSASISHKVFKEQASLRLGISDIFKTQRNYTRVNFGSLNYTDFGTSESRRVSLNFSWRFGNTKVRQTQDRNRGDADEKVRSGS</sequence>
<dbReference type="RefSeq" id="WP_378960235.1">
    <property type="nucleotide sequence ID" value="NZ_JBHRXC010000016.1"/>
</dbReference>
<evidence type="ECO:0000313" key="2">
    <source>
        <dbReference type="EMBL" id="MFC4196895.1"/>
    </source>
</evidence>
<dbReference type="InterPro" id="IPR041700">
    <property type="entry name" value="OMP_b-brl_3"/>
</dbReference>
<feature type="domain" description="Outer membrane protein beta-barrel" evidence="1">
    <location>
        <begin position="9"/>
        <end position="198"/>
    </location>
</feature>
<comment type="caution">
    <text evidence="2">The sequence shown here is derived from an EMBL/GenBank/DDBJ whole genome shotgun (WGS) entry which is preliminary data.</text>
</comment>